<feature type="chain" id="PRO_5047102030" evidence="1">
    <location>
        <begin position="21"/>
        <end position="1637"/>
    </location>
</feature>
<organism evidence="2 3">
    <name type="scientific">Marinobacter qingdaonensis</name>
    <dbReference type="NCBI Taxonomy" id="3108486"/>
    <lineage>
        <taxon>Bacteria</taxon>
        <taxon>Pseudomonadati</taxon>
        <taxon>Pseudomonadota</taxon>
        <taxon>Gammaproteobacteria</taxon>
        <taxon>Pseudomonadales</taxon>
        <taxon>Marinobacteraceae</taxon>
        <taxon>Marinobacter</taxon>
    </lineage>
</organism>
<protein>
    <submittedName>
        <fullName evidence="2">Uncharacterized protein</fullName>
    </submittedName>
</protein>
<sequence>MMPRWLPALLGCLLVLPAKAGLAVDNELVGPDQRAPLVWQIVRPFQGAVPGNEVASAGAITALEPGQGARFLVESGRYLRLRPWGETSSLTALEVLQSRTGGWFQPLPLTRLAVDGSRASTAPLPADREIWLTNTGAEPLQFQVAEGRRVPTPEAFRWHPRSIEGLPEVTVGQHPQQALQRGHWLHHTEPHEFRVQGPGLFAVELRDVRNDLADARRHRLAVGLDDEPLERHYLHFADDNDHVYHLKRRSLLLSQPERLYLWVPEGDHRVTLKADHDLLLALLQAQPDRISSSASERPWRETEAILRDRLLFQQSQRQRATEAVLEQGAGAAHLAAASFDSEAAPGWPGGFLNNRFSLSYTQDRLLWPDQGAPQKRLVAQTAELNLTPDDELRFVPPGPVDLEPETFFQVAHRPLTLALPETPGPTELRLTLAYPEQSASLRLSAGDRQWLLRFSDATLAHGGQLRLTGQSQAQQGLPTAAPKVMTGDLTLDLPEGTSTVRIEALEGATWARATVREGRHPALTEPEYWDFLRASDMAGLARSWRAPVPGQTDAQAPVPASLWRDSQFLRDWLNSRYHSFIDDLSPAFKVPSDAEALANLDGLVASGEDTLAVSYAQGLYVYSNSARVRGRAYRFLTQTWRREDNQYGLESLLATAFLHHDDDRVLPELALMLERQGLDTEALKLALVLYRSGRYTGQQVQLREQAMRLAIQADWPLTLHELTQDLPAPERSGWRQLYLAEHYNVAPEPQDESVAPPVLAFWASLPEREHLTASAWLRQFHERYPGRWRWQDWPGGFAGELDRVNLYNPDLDRFYQRYRVAPDRPLALTVTGPVRLRLNARLLHQQRDSRLNDWLRVRHNGRAYRFPVLNSGVFNRHRIIGSDTEFPGRLAQVELELGPGQHQLSVAPEQHRALVQAEIETSAMFAASYLSAQNRDCFGAGARPEPISDRQQPIPVPLIAPPWAEGTESRGWVGGCAEFAREREHDAARVQGAPDWGEVVFTPAPTPAAASSAPAPDRAQDAVVVARYLDQVLKTDGFARNPGLVARSNALAAQHPDDTGIQQRLALINADHYWEREELVIDSAGIRQFDASGWPPALPYLRQRQQLLSQQPAPSELAMSGPEPVVVEINQGERRRYRLDLRLDKVGFQRVTPVAVDVRVDGQWYARQTLSEAAPSGRVQMQLPAGASQLELQLVAPTSRHWVYAQLSARAAANGPWQPVERPERRAYQTSLPGQPLVIYLDQPSWLRLEVYDGQQRVQRYRYVASAGNLVLRQRDLGGPYVRVYALRHQPGKLTAPPPVSTPVLSPWPEPVQKADVARPEALMSDALAMPTRDDGTQGAYAELAQRRNFDGGADAQTERYLELGWRYQQQPLFSRWTWQSDLFLREHSGDESLVLGSQQWLTLRPDNRHWRLNLFAGGYWQPREGAGSLYGQAQLHANTPLAYHWSLDSELTGFGRWLSVSSNPQRQAYDDDVFTEYKTDHRHGLEWQEALNYQPWQDSRWRAVVGVRTNEDFSPDRFGVSLRWDEFWHRDTRTYVGLEQRWLMADDDRAGAGTQQLLSAGVDWRLWERHGRRWSLGFDLSMDLDQSQPALALSLGFDNPGAKRLEDFRAERFPFFPLQEINAARAVDTNELNYVE</sequence>
<evidence type="ECO:0000256" key="1">
    <source>
        <dbReference type="SAM" id="SignalP"/>
    </source>
</evidence>
<keyword evidence="3" id="KW-1185">Reference proteome</keyword>
<comment type="caution">
    <text evidence="2">The sequence shown here is derived from an EMBL/GenBank/DDBJ whole genome shotgun (WGS) entry which is preliminary data.</text>
</comment>
<accession>A0ABU5NXZ5</accession>
<dbReference type="RefSeq" id="WP_322855146.1">
    <property type="nucleotide sequence ID" value="NZ_JAYDCJ010000003.1"/>
</dbReference>
<name>A0ABU5NXZ5_9GAMM</name>
<feature type="signal peptide" evidence="1">
    <location>
        <begin position="1"/>
        <end position="20"/>
    </location>
</feature>
<dbReference type="EMBL" id="JAYDCJ010000003">
    <property type="protein sequence ID" value="MEA1080654.1"/>
    <property type="molecule type" value="Genomic_DNA"/>
</dbReference>
<proteinExistence type="predicted"/>
<keyword evidence="1" id="KW-0732">Signal</keyword>
<evidence type="ECO:0000313" key="3">
    <source>
        <dbReference type="Proteomes" id="UP001305746"/>
    </source>
</evidence>
<reference evidence="2 3" key="1">
    <citation type="submission" date="2023-12" db="EMBL/GenBank/DDBJ databases">
        <title>Marinobacter qingdaonensis sp. nov., isolated from the intertidal sediment of Qingdao, PR China.</title>
        <authorList>
            <person name="Li Y."/>
        </authorList>
    </citation>
    <scope>NUCLEOTIDE SEQUENCE [LARGE SCALE GENOMIC DNA]</scope>
    <source>
        <strain evidence="2 3">ASW11-75</strain>
    </source>
</reference>
<evidence type="ECO:0000313" key="2">
    <source>
        <dbReference type="EMBL" id="MEA1080654.1"/>
    </source>
</evidence>
<gene>
    <name evidence="2" type="ORF">U5822_08225</name>
</gene>
<dbReference type="Proteomes" id="UP001305746">
    <property type="component" value="Unassembled WGS sequence"/>
</dbReference>